<name>A0AAE0Y5W4_9GAST</name>
<dbReference type="GO" id="GO:0030670">
    <property type="term" value="C:phagocytic vesicle membrane"/>
    <property type="evidence" value="ECO:0007669"/>
    <property type="project" value="TreeGrafter"/>
</dbReference>
<keyword evidence="8" id="KW-1133">Transmembrane helix</keyword>
<proteinExistence type="predicted"/>
<keyword evidence="10 11" id="KW-0458">Lysosome</keyword>
<organism evidence="12 13">
    <name type="scientific">Elysia crispata</name>
    <name type="common">lettuce slug</name>
    <dbReference type="NCBI Taxonomy" id="231223"/>
    <lineage>
        <taxon>Eukaryota</taxon>
        <taxon>Metazoa</taxon>
        <taxon>Spiralia</taxon>
        <taxon>Lophotrochozoa</taxon>
        <taxon>Mollusca</taxon>
        <taxon>Gastropoda</taxon>
        <taxon>Heterobranchia</taxon>
        <taxon>Euthyneura</taxon>
        <taxon>Panpulmonata</taxon>
        <taxon>Sacoglossa</taxon>
        <taxon>Placobranchoidea</taxon>
        <taxon>Plakobranchidae</taxon>
        <taxon>Elysia</taxon>
    </lineage>
</organism>
<dbReference type="GO" id="GO:0005765">
    <property type="term" value="C:lysosomal membrane"/>
    <property type="evidence" value="ECO:0007669"/>
    <property type="project" value="UniProtKB-SubCell"/>
</dbReference>
<gene>
    <name evidence="12" type="ORF">RRG08_026840</name>
</gene>
<evidence type="ECO:0000313" key="12">
    <source>
        <dbReference type="EMBL" id="KAK3733725.1"/>
    </source>
</evidence>
<keyword evidence="7 11" id="KW-0378">Hydrolase</keyword>
<evidence type="ECO:0000313" key="13">
    <source>
        <dbReference type="Proteomes" id="UP001283361"/>
    </source>
</evidence>
<evidence type="ECO:0000256" key="11">
    <source>
        <dbReference type="RuleBase" id="RU365008"/>
    </source>
</evidence>
<dbReference type="GO" id="GO:0031902">
    <property type="term" value="C:late endosome membrane"/>
    <property type="evidence" value="ECO:0007669"/>
    <property type="project" value="UniProtKB-SubCell"/>
</dbReference>
<evidence type="ECO:0000256" key="2">
    <source>
        <dbReference type="ARBA" id="ARBA00004107"/>
    </source>
</evidence>
<dbReference type="GO" id="GO:0005886">
    <property type="term" value="C:plasma membrane"/>
    <property type="evidence" value="ECO:0007669"/>
    <property type="project" value="TreeGrafter"/>
</dbReference>
<accession>A0AAE0Y5W4</accession>
<sequence>MADTTEIQDGTTSGGVATVTIGSAELPPPYSPPTAHAGIPMINCKVCQAPISLECKQHLLVVKCSVCGEATAGERKIFN</sequence>
<evidence type="ECO:0000256" key="4">
    <source>
        <dbReference type="ARBA" id="ARBA00012936"/>
    </source>
</evidence>
<protein>
    <recommendedName>
        <fullName evidence="4 11">Phosphatidylinositol-4,5-bisphosphate 4-phosphatase</fullName>
        <ecNumber evidence="4 11">3.1.3.78</ecNumber>
    </recommendedName>
</protein>
<dbReference type="InterPro" id="IPR019178">
    <property type="entry name" value="PtdIns-P2-Ptase"/>
</dbReference>
<dbReference type="Pfam" id="PF09788">
    <property type="entry name" value="Tmemb_55A"/>
    <property type="match status" value="1"/>
</dbReference>
<comment type="catalytic activity">
    <reaction evidence="1 11">
        <text>a 1,2-diacyl-sn-glycero-3-phospho-(1D-myo-inositol-4,5-bisphosphate) + H2O = a 1,2-diacyl-sn-glycero-3-phospho-(1D-myo-inositol-5-phosphate) + phosphate</text>
        <dbReference type="Rhea" id="RHEA:25674"/>
        <dbReference type="ChEBI" id="CHEBI:15377"/>
        <dbReference type="ChEBI" id="CHEBI:43474"/>
        <dbReference type="ChEBI" id="CHEBI:57795"/>
        <dbReference type="ChEBI" id="CHEBI:58456"/>
        <dbReference type="EC" id="3.1.3.78"/>
    </reaction>
</comment>
<keyword evidence="5" id="KW-0812">Transmembrane</keyword>
<dbReference type="EC" id="3.1.3.78" evidence="4 11"/>
<dbReference type="GO" id="GO:0046856">
    <property type="term" value="P:phosphatidylinositol dephosphorylation"/>
    <property type="evidence" value="ECO:0007669"/>
    <property type="project" value="InterPro"/>
</dbReference>
<keyword evidence="6 11" id="KW-0967">Endosome</keyword>
<comment type="subcellular location">
    <subcellularLocation>
        <location evidence="2 11">Late endosome membrane</location>
        <topology evidence="2 11">Multi-pass membrane protein</topology>
    </subcellularLocation>
    <subcellularLocation>
        <location evidence="3 11">Lysosome membrane</location>
        <topology evidence="3 11">Multi-pass membrane protein</topology>
    </subcellularLocation>
</comment>
<dbReference type="Proteomes" id="UP001283361">
    <property type="component" value="Unassembled WGS sequence"/>
</dbReference>
<keyword evidence="13" id="KW-1185">Reference proteome</keyword>
<reference evidence="12" key="1">
    <citation type="journal article" date="2023" name="G3 (Bethesda)">
        <title>A reference genome for the long-term kleptoplast-retaining sea slug Elysia crispata morphotype clarki.</title>
        <authorList>
            <person name="Eastman K.E."/>
            <person name="Pendleton A.L."/>
            <person name="Shaikh M.A."/>
            <person name="Suttiyut T."/>
            <person name="Ogas R."/>
            <person name="Tomko P."/>
            <person name="Gavelis G."/>
            <person name="Widhalm J.R."/>
            <person name="Wisecaver J.H."/>
        </authorList>
    </citation>
    <scope>NUCLEOTIDE SEQUENCE</scope>
    <source>
        <strain evidence="12">ECLA1</strain>
    </source>
</reference>
<evidence type="ECO:0000256" key="1">
    <source>
        <dbReference type="ARBA" id="ARBA00001261"/>
    </source>
</evidence>
<dbReference type="EMBL" id="JAWDGP010006885">
    <property type="protein sequence ID" value="KAK3733725.1"/>
    <property type="molecule type" value="Genomic_DNA"/>
</dbReference>
<evidence type="ECO:0000256" key="3">
    <source>
        <dbReference type="ARBA" id="ARBA00004155"/>
    </source>
</evidence>
<dbReference type="GO" id="GO:0034597">
    <property type="term" value="F:phosphatidylinositol-4,5-bisphosphate 4-phosphatase activity"/>
    <property type="evidence" value="ECO:0007669"/>
    <property type="project" value="UniProtKB-EC"/>
</dbReference>
<keyword evidence="9" id="KW-0472">Membrane</keyword>
<comment type="function">
    <text evidence="11">Catalyzes the hydrolysis of phosphatidylinositol-4,5-bisphosphate (PtdIns-4,5-P2) to phosphatidylinositol-4-phosphate (PtdIns-4-P).</text>
</comment>
<evidence type="ECO:0000256" key="8">
    <source>
        <dbReference type="ARBA" id="ARBA00022989"/>
    </source>
</evidence>
<evidence type="ECO:0000256" key="6">
    <source>
        <dbReference type="ARBA" id="ARBA00022753"/>
    </source>
</evidence>
<evidence type="ECO:0000256" key="9">
    <source>
        <dbReference type="ARBA" id="ARBA00023136"/>
    </source>
</evidence>
<dbReference type="PANTHER" id="PTHR21014">
    <property type="entry name" value="PHOSPHATIDYLINOSITOL-4,5-BISPHOSPHATE 4-PHOSPHATASE"/>
    <property type="match status" value="1"/>
</dbReference>
<evidence type="ECO:0000256" key="10">
    <source>
        <dbReference type="ARBA" id="ARBA00023228"/>
    </source>
</evidence>
<dbReference type="PANTHER" id="PTHR21014:SF6">
    <property type="entry name" value="PHOSPHATIDYLINOSITOL-4,5-BISPHOSPHATE 4-PHOSPHATASE"/>
    <property type="match status" value="1"/>
</dbReference>
<dbReference type="AlphaFoldDB" id="A0AAE0Y5W4"/>
<evidence type="ECO:0000256" key="7">
    <source>
        <dbReference type="ARBA" id="ARBA00022801"/>
    </source>
</evidence>
<comment type="caution">
    <text evidence="12">The sequence shown here is derived from an EMBL/GenBank/DDBJ whole genome shotgun (WGS) entry which is preliminary data.</text>
</comment>
<evidence type="ECO:0000256" key="5">
    <source>
        <dbReference type="ARBA" id="ARBA00022692"/>
    </source>
</evidence>